<reference evidence="1" key="1">
    <citation type="submission" date="2007-11" db="EMBL/GenBank/DDBJ databases">
        <authorList>
            <person name="Fulton L."/>
            <person name="Clifton S."/>
            <person name="Fulton B."/>
            <person name="Xu J."/>
            <person name="Minx P."/>
            <person name="Pepin K.H."/>
            <person name="Johnson M."/>
            <person name="Thiruvilangam P."/>
            <person name="Bhonagiri V."/>
            <person name="Nash W.E."/>
            <person name="Mardis E.R."/>
            <person name="Wilson R.K."/>
        </authorList>
    </citation>
    <scope>NUCLEOTIDE SEQUENCE [LARGE SCALE GENOMIC DNA]</scope>
    <source>
        <strain evidence="1">DSM 17241</strain>
    </source>
</reference>
<dbReference type="EMBL" id="ABGD02000008">
    <property type="protein sequence ID" value="EDS12041.1"/>
    <property type="molecule type" value="Genomic_DNA"/>
</dbReference>
<dbReference type="AlphaFoldDB" id="B0P914"/>
<dbReference type="Proteomes" id="UP000003803">
    <property type="component" value="Unassembled WGS sequence"/>
</dbReference>
<evidence type="ECO:0000313" key="2">
    <source>
        <dbReference type="Proteomes" id="UP000003803"/>
    </source>
</evidence>
<accession>B0P914</accession>
<protein>
    <submittedName>
        <fullName evidence="1">Uncharacterized protein</fullName>
    </submittedName>
</protein>
<evidence type="ECO:0000313" key="1">
    <source>
        <dbReference type="EMBL" id="EDS12041.1"/>
    </source>
</evidence>
<gene>
    <name evidence="1" type="ORF">ANACOL_01261</name>
</gene>
<keyword evidence="2" id="KW-1185">Reference proteome</keyword>
<reference evidence="1" key="2">
    <citation type="submission" date="2013-09" db="EMBL/GenBank/DDBJ databases">
        <title>Draft genome sequence of Anaerotruncus colihominis(DSM 17241).</title>
        <authorList>
            <person name="Sudarsanam P."/>
            <person name="Ley R."/>
            <person name="Guruge J."/>
            <person name="Turnbaugh P.J."/>
            <person name="Mahowald M."/>
            <person name="Liep D."/>
            <person name="Gordon J."/>
        </authorList>
    </citation>
    <scope>NUCLEOTIDE SEQUENCE</scope>
    <source>
        <strain evidence="1">DSM 17241</strain>
    </source>
</reference>
<sequence length="43" mass="4641">MGHYADIACHFQRYISRHSVLPYFLRSDAGSASADAAGKNQGA</sequence>
<name>B0P914_9FIRM</name>
<dbReference type="HOGENOM" id="CLU_3228795_0_0_9"/>
<organism evidence="1 2">
    <name type="scientific">Anaerotruncus colihominis DSM 17241</name>
    <dbReference type="NCBI Taxonomy" id="445972"/>
    <lineage>
        <taxon>Bacteria</taxon>
        <taxon>Bacillati</taxon>
        <taxon>Bacillota</taxon>
        <taxon>Clostridia</taxon>
        <taxon>Eubacteriales</taxon>
        <taxon>Oscillospiraceae</taxon>
        <taxon>Anaerotruncus</taxon>
    </lineage>
</organism>
<proteinExistence type="predicted"/>
<comment type="caution">
    <text evidence="1">The sequence shown here is derived from an EMBL/GenBank/DDBJ whole genome shotgun (WGS) entry which is preliminary data.</text>
</comment>